<dbReference type="Proteomes" id="UP000566995">
    <property type="component" value="Unassembled WGS sequence"/>
</dbReference>
<gene>
    <name evidence="1" type="ORF">HNP46_006205</name>
</gene>
<comment type="caution">
    <text evidence="1">The sequence shown here is derived from an EMBL/GenBank/DDBJ whole genome shotgun (WGS) entry which is preliminary data.</text>
</comment>
<organism evidence="1 2">
    <name type="scientific">Pseudomonas nitroreducens</name>
    <dbReference type="NCBI Taxonomy" id="46680"/>
    <lineage>
        <taxon>Bacteria</taxon>
        <taxon>Pseudomonadati</taxon>
        <taxon>Pseudomonadota</taxon>
        <taxon>Gammaproteobacteria</taxon>
        <taxon>Pseudomonadales</taxon>
        <taxon>Pseudomonadaceae</taxon>
        <taxon>Pseudomonas</taxon>
    </lineage>
</organism>
<name>A0A7W7KRL9_PSENT</name>
<sequence>MQNAPVPSPADGAFRCTPPPFRLIDLSTQSYIPCGVLHR</sequence>
<evidence type="ECO:0000313" key="1">
    <source>
        <dbReference type="EMBL" id="MBB4867294.1"/>
    </source>
</evidence>
<proteinExistence type="predicted"/>
<evidence type="ECO:0000313" key="2">
    <source>
        <dbReference type="Proteomes" id="UP000566995"/>
    </source>
</evidence>
<dbReference type="AlphaFoldDB" id="A0A7W7KRL9"/>
<dbReference type="EMBL" id="JACHLI010000038">
    <property type="protein sequence ID" value="MBB4867294.1"/>
    <property type="molecule type" value="Genomic_DNA"/>
</dbReference>
<reference evidence="1 2" key="1">
    <citation type="submission" date="2020-08" db="EMBL/GenBank/DDBJ databases">
        <title>Functional genomics of gut bacteria from endangered species of beetles.</title>
        <authorList>
            <person name="Carlos-Shanley C."/>
        </authorList>
    </citation>
    <scope>NUCLEOTIDE SEQUENCE [LARGE SCALE GENOMIC DNA]</scope>
    <source>
        <strain evidence="1 2">S00179</strain>
    </source>
</reference>
<accession>A0A7W7KRL9</accession>
<protein>
    <submittedName>
        <fullName evidence="1">Uncharacterized protein</fullName>
    </submittedName>
</protein>